<protein>
    <recommendedName>
        <fullName evidence="4">Phage protein</fullName>
    </recommendedName>
</protein>
<gene>
    <name evidence="2" type="ORF">IQ63_07515</name>
</gene>
<evidence type="ECO:0000256" key="1">
    <source>
        <dbReference type="SAM" id="MobiDB-lite"/>
    </source>
</evidence>
<dbReference type="InterPro" id="IPR009636">
    <property type="entry name" value="SCAF"/>
</dbReference>
<reference evidence="3" key="1">
    <citation type="submission" date="2014-07" db="EMBL/GenBank/DDBJ databases">
        <title>Genome sequencing of plant-pathogenic Streptomyces species.</title>
        <authorList>
            <person name="Harrison J."/>
            <person name="Sapp M."/>
            <person name="Thwaites R."/>
            <person name="Studholme D.J."/>
        </authorList>
    </citation>
    <scope>NUCLEOTIDE SEQUENCE [LARGE SCALE GENOMIC DNA]</scope>
    <source>
        <strain evidence="3">NCPPB 4445</strain>
    </source>
</reference>
<feature type="compositionally biased region" description="Basic and acidic residues" evidence="1">
    <location>
        <begin position="1"/>
        <end position="13"/>
    </location>
</feature>
<feature type="compositionally biased region" description="Basic and acidic residues" evidence="1">
    <location>
        <begin position="157"/>
        <end position="172"/>
    </location>
</feature>
<feature type="compositionally biased region" description="Basic and acidic residues" evidence="1">
    <location>
        <begin position="35"/>
        <end position="47"/>
    </location>
</feature>
<dbReference type="AlphaFoldDB" id="A0A0L0KLL4"/>
<dbReference type="EMBL" id="JPPY01000044">
    <property type="protein sequence ID" value="KND38474.1"/>
    <property type="molecule type" value="Genomic_DNA"/>
</dbReference>
<organism evidence="2 3">
    <name type="scientific">Streptomyces acidiscabies</name>
    <dbReference type="NCBI Taxonomy" id="42234"/>
    <lineage>
        <taxon>Bacteria</taxon>
        <taxon>Bacillati</taxon>
        <taxon>Actinomycetota</taxon>
        <taxon>Actinomycetes</taxon>
        <taxon>Kitasatosporales</taxon>
        <taxon>Streptomycetaceae</taxon>
        <taxon>Streptomyces</taxon>
    </lineage>
</organism>
<dbReference type="RefSeq" id="WP_050369925.1">
    <property type="nucleotide sequence ID" value="NZ_KQ257806.1"/>
</dbReference>
<dbReference type="Proteomes" id="UP000037151">
    <property type="component" value="Unassembled WGS sequence"/>
</dbReference>
<dbReference type="PATRIC" id="fig|42234.21.peg.1549"/>
<name>A0A0L0KLL4_9ACTN</name>
<accession>A0A0L0KLL4</accession>
<sequence length="188" mass="21318">MPNRPEDDERDHDVQDEDLEEQDQDDEEGNGDNDDVYKPPSEYEWKKVQRALKRANKEAENLRKNTDTVDGTEKEENEKKVRDDAVKESDSRWKPIVVKQAARAALAEAGLIKPPNRLLRMLDMDDIDVNEDGEIDGLDEQIRDFKKEFPEFFGRSTPKDVDGGDKGSRAGSDKSSAARIARSLTGGR</sequence>
<evidence type="ECO:0000313" key="3">
    <source>
        <dbReference type="Proteomes" id="UP000037151"/>
    </source>
</evidence>
<feature type="region of interest" description="Disordered" evidence="1">
    <location>
        <begin position="149"/>
        <end position="188"/>
    </location>
</feature>
<dbReference type="Pfam" id="PF06810">
    <property type="entry name" value="Phage_scaffold"/>
    <property type="match status" value="1"/>
</dbReference>
<evidence type="ECO:0008006" key="4">
    <source>
        <dbReference type="Google" id="ProtNLM"/>
    </source>
</evidence>
<proteinExistence type="predicted"/>
<feature type="compositionally biased region" description="Basic and acidic residues" evidence="1">
    <location>
        <begin position="55"/>
        <end position="91"/>
    </location>
</feature>
<comment type="caution">
    <text evidence="2">The sequence shown here is derived from an EMBL/GenBank/DDBJ whole genome shotgun (WGS) entry which is preliminary data.</text>
</comment>
<feature type="compositionally biased region" description="Acidic residues" evidence="1">
    <location>
        <begin position="14"/>
        <end position="34"/>
    </location>
</feature>
<feature type="region of interest" description="Disordered" evidence="1">
    <location>
        <begin position="1"/>
        <end position="91"/>
    </location>
</feature>
<evidence type="ECO:0000313" key="2">
    <source>
        <dbReference type="EMBL" id="KND38474.1"/>
    </source>
</evidence>